<evidence type="ECO:0000313" key="8">
    <source>
        <dbReference type="EMBL" id="PIO15108.1"/>
    </source>
</evidence>
<dbReference type="FunFam" id="3.30.160.60:FF:002343">
    <property type="entry name" value="Zinc finger protein 33A"/>
    <property type="match status" value="1"/>
</dbReference>
<evidence type="ECO:0000256" key="1">
    <source>
        <dbReference type="ARBA" id="ARBA00022723"/>
    </source>
</evidence>
<dbReference type="AlphaFoldDB" id="A0A2G9QHK1"/>
<organism evidence="8">
    <name type="scientific">Aquarana catesbeiana</name>
    <name type="common">American bullfrog</name>
    <name type="synonym">Rana catesbeiana</name>
    <dbReference type="NCBI Taxonomy" id="8400"/>
    <lineage>
        <taxon>Eukaryota</taxon>
        <taxon>Metazoa</taxon>
        <taxon>Chordata</taxon>
        <taxon>Craniata</taxon>
        <taxon>Vertebrata</taxon>
        <taxon>Euteleostomi</taxon>
        <taxon>Amphibia</taxon>
        <taxon>Batrachia</taxon>
        <taxon>Anura</taxon>
        <taxon>Neobatrachia</taxon>
        <taxon>Ranoidea</taxon>
        <taxon>Ranidae</taxon>
        <taxon>Aquarana</taxon>
    </lineage>
</organism>
<dbReference type="SMART" id="SM00355">
    <property type="entry name" value="ZnF_C2H2"/>
    <property type="match status" value="4"/>
</dbReference>
<feature type="domain" description="C2H2-type" evidence="7">
    <location>
        <begin position="110"/>
        <end position="137"/>
    </location>
</feature>
<dbReference type="Pfam" id="PF00096">
    <property type="entry name" value="zf-C2H2"/>
    <property type="match status" value="4"/>
</dbReference>
<dbReference type="GO" id="GO:0000978">
    <property type="term" value="F:RNA polymerase II cis-regulatory region sequence-specific DNA binding"/>
    <property type="evidence" value="ECO:0007669"/>
    <property type="project" value="TreeGrafter"/>
</dbReference>
<dbReference type="InterPro" id="IPR036236">
    <property type="entry name" value="Znf_C2H2_sf"/>
</dbReference>
<keyword evidence="3 6" id="KW-0863">Zinc-finger</keyword>
<feature type="domain" description="C2H2-type" evidence="7">
    <location>
        <begin position="166"/>
        <end position="189"/>
    </location>
</feature>
<dbReference type="SUPFAM" id="SSF57667">
    <property type="entry name" value="beta-beta-alpha zinc fingers"/>
    <property type="match status" value="2"/>
</dbReference>
<proteinExistence type="predicted"/>
<dbReference type="PANTHER" id="PTHR23226">
    <property type="entry name" value="ZINC FINGER AND SCAN DOMAIN-CONTAINING"/>
    <property type="match status" value="1"/>
</dbReference>
<evidence type="ECO:0000256" key="5">
    <source>
        <dbReference type="ARBA" id="ARBA00023125"/>
    </source>
</evidence>
<dbReference type="Gene3D" id="3.30.160.60">
    <property type="entry name" value="Classic Zinc Finger"/>
    <property type="match status" value="4"/>
</dbReference>
<feature type="domain" description="C2H2-type" evidence="7">
    <location>
        <begin position="138"/>
        <end position="165"/>
    </location>
</feature>
<dbReference type="PROSITE" id="PS00028">
    <property type="entry name" value="ZINC_FINGER_C2H2_1"/>
    <property type="match status" value="4"/>
</dbReference>
<dbReference type="GO" id="GO:0005634">
    <property type="term" value="C:nucleus"/>
    <property type="evidence" value="ECO:0007669"/>
    <property type="project" value="UniProtKB-ARBA"/>
</dbReference>
<gene>
    <name evidence="8" type="ORF">AB205_0094110</name>
</gene>
<accession>A0A2G9QHK1</accession>
<evidence type="ECO:0000256" key="4">
    <source>
        <dbReference type="ARBA" id="ARBA00022833"/>
    </source>
</evidence>
<dbReference type="PROSITE" id="PS50157">
    <property type="entry name" value="ZINC_FINGER_C2H2_2"/>
    <property type="match status" value="4"/>
</dbReference>
<dbReference type="PANTHER" id="PTHR23226:SF379">
    <property type="entry name" value="C2H2-TYPE DOMAIN-CONTAINING PROTEIN"/>
    <property type="match status" value="1"/>
</dbReference>
<dbReference type="GO" id="GO:0000981">
    <property type="term" value="F:DNA-binding transcription factor activity, RNA polymerase II-specific"/>
    <property type="evidence" value="ECO:0007669"/>
    <property type="project" value="TreeGrafter"/>
</dbReference>
<dbReference type="InterPro" id="IPR013087">
    <property type="entry name" value="Znf_C2H2_type"/>
</dbReference>
<dbReference type="OrthoDB" id="10027876at2759"/>
<sequence length="211" mass="24542">MTTSMRMEEDRSYVTEEILNLTLEIIYLLTGEVRRILGGHTMEKPSRDRLTLSPGWKMEDEDIKEECTGEKTMISHTGEKPHFCPECGKCYSRKSHLLRHQRSHTGERPFFCPECGKCFSQNSDLVRHQRSHTGQKPHACLECGKGFAQKSDLVIHQRSHTKESPFYCRQCGKRFSQKSSLQRHQKLHTEKFFSCSELTENQHNPRDVLVS</sequence>
<dbReference type="EMBL" id="KV993569">
    <property type="protein sequence ID" value="PIO15108.1"/>
    <property type="molecule type" value="Genomic_DNA"/>
</dbReference>
<evidence type="ECO:0000256" key="3">
    <source>
        <dbReference type="ARBA" id="ARBA00022771"/>
    </source>
</evidence>
<dbReference type="GO" id="GO:0008270">
    <property type="term" value="F:zinc ion binding"/>
    <property type="evidence" value="ECO:0007669"/>
    <property type="project" value="UniProtKB-KW"/>
</dbReference>
<keyword evidence="1" id="KW-0479">Metal-binding</keyword>
<name>A0A2G9QHK1_AQUCT</name>
<keyword evidence="2" id="KW-0677">Repeat</keyword>
<reference evidence="8" key="1">
    <citation type="submission" date="2017-08" db="EMBL/GenBank/DDBJ databases">
        <title>Assembly of the North American Bullfrog Genome.</title>
        <authorList>
            <person name="Warren R.L."/>
            <person name="Vandervalk B.P."/>
            <person name="Kucuk E."/>
            <person name="Birol I."/>
            <person name="Helbing C."/>
            <person name="Pandoh P."/>
            <person name="Behsaz B."/>
            <person name="Mohamadi H."/>
            <person name="Chu J."/>
            <person name="Jackman S."/>
            <person name="Hammond S.A."/>
            <person name="Veldhoen N."/>
            <person name="Kirk H."/>
            <person name="Zhao Y."/>
            <person name="Coope R."/>
            <person name="Pleasance S."/>
            <person name="Moore R."/>
            <person name="Holt R."/>
        </authorList>
    </citation>
    <scope>NUCLEOTIDE SEQUENCE</scope>
    <source>
        <strain evidence="8">Bruno</strain>
        <tissue evidence="8">Liver</tissue>
    </source>
</reference>
<feature type="domain" description="C2H2-type" evidence="7">
    <location>
        <begin position="82"/>
        <end position="109"/>
    </location>
</feature>
<dbReference type="FunFam" id="3.30.160.60:FF:000848">
    <property type="entry name" value="Zinc finger protein 35"/>
    <property type="match status" value="1"/>
</dbReference>
<protein>
    <recommendedName>
        <fullName evidence="7">C2H2-type domain-containing protein</fullName>
    </recommendedName>
</protein>
<evidence type="ECO:0000256" key="2">
    <source>
        <dbReference type="ARBA" id="ARBA00022737"/>
    </source>
</evidence>
<keyword evidence="5" id="KW-0238">DNA-binding</keyword>
<evidence type="ECO:0000259" key="7">
    <source>
        <dbReference type="PROSITE" id="PS50157"/>
    </source>
</evidence>
<keyword evidence="4" id="KW-0862">Zinc</keyword>
<evidence type="ECO:0000256" key="6">
    <source>
        <dbReference type="PROSITE-ProRule" id="PRU00042"/>
    </source>
</evidence>
<dbReference type="FunFam" id="3.30.160.60:FF:001119">
    <property type="entry name" value="zinc finger protein 408"/>
    <property type="match status" value="2"/>
</dbReference>